<name>A0A1A9ZKL6_GLOPL</name>
<dbReference type="Proteomes" id="UP000092445">
    <property type="component" value="Unassembled WGS sequence"/>
</dbReference>
<organism evidence="1 2">
    <name type="scientific">Glossina pallidipes</name>
    <name type="common">Tsetse fly</name>
    <dbReference type="NCBI Taxonomy" id="7398"/>
    <lineage>
        <taxon>Eukaryota</taxon>
        <taxon>Metazoa</taxon>
        <taxon>Ecdysozoa</taxon>
        <taxon>Arthropoda</taxon>
        <taxon>Hexapoda</taxon>
        <taxon>Insecta</taxon>
        <taxon>Pterygota</taxon>
        <taxon>Neoptera</taxon>
        <taxon>Endopterygota</taxon>
        <taxon>Diptera</taxon>
        <taxon>Brachycera</taxon>
        <taxon>Muscomorpha</taxon>
        <taxon>Hippoboscoidea</taxon>
        <taxon>Glossinidae</taxon>
        <taxon>Glossina</taxon>
    </lineage>
</organism>
<accession>A0A1A9ZKL6</accession>
<dbReference type="AlphaFoldDB" id="A0A1A9ZKL6"/>
<dbReference type="VEuPathDB" id="VectorBase:GPAI017674"/>
<reference evidence="1" key="2">
    <citation type="submission" date="2020-05" db="UniProtKB">
        <authorList>
            <consortium name="EnsemblMetazoa"/>
        </authorList>
    </citation>
    <scope>IDENTIFICATION</scope>
    <source>
        <strain evidence="1">IAEA</strain>
    </source>
</reference>
<proteinExistence type="predicted"/>
<protein>
    <submittedName>
        <fullName evidence="1">Uncharacterized protein</fullName>
    </submittedName>
</protein>
<keyword evidence="2" id="KW-1185">Reference proteome</keyword>
<sequence>MTSRAPLYVQCVLYCACICMRNLSPDRCFSLLLTAWSFRCKSNQNNFALPLLSVGPRLVTFGGAIETRKFNVLLKRKNKTKLKKYFKYRKFLLEFKIV</sequence>
<dbReference type="EnsemblMetazoa" id="GPAI017674-RA">
    <property type="protein sequence ID" value="GPAI017674-PA"/>
    <property type="gene ID" value="GPAI017674"/>
</dbReference>
<evidence type="ECO:0000313" key="2">
    <source>
        <dbReference type="Proteomes" id="UP000092445"/>
    </source>
</evidence>
<evidence type="ECO:0000313" key="1">
    <source>
        <dbReference type="EnsemblMetazoa" id="GPAI017674-PA"/>
    </source>
</evidence>
<reference evidence="2" key="1">
    <citation type="submission" date="2014-03" db="EMBL/GenBank/DDBJ databases">
        <authorList>
            <person name="Aksoy S."/>
            <person name="Warren W."/>
            <person name="Wilson R.K."/>
        </authorList>
    </citation>
    <scope>NUCLEOTIDE SEQUENCE [LARGE SCALE GENOMIC DNA]</scope>
    <source>
        <strain evidence="2">IAEA</strain>
    </source>
</reference>